<evidence type="ECO:0000256" key="1">
    <source>
        <dbReference type="SAM" id="MobiDB-lite"/>
    </source>
</evidence>
<feature type="compositionally biased region" description="Gly residues" evidence="1">
    <location>
        <begin position="23"/>
        <end position="32"/>
    </location>
</feature>
<name>A0A6J4SWY9_9SPHN</name>
<feature type="region of interest" description="Disordered" evidence="1">
    <location>
        <begin position="1"/>
        <end position="32"/>
    </location>
</feature>
<protein>
    <submittedName>
        <fullName evidence="2">Uncharacterized protein</fullName>
    </submittedName>
</protein>
<sequence>ARGLPGLGEQLVVAGEHDRHGASVGGNGDSAL</sequence>
<feature type="non-terminal residue" evidence="2">
    <location>
        <position position="1"/>
    </location>
</feature>
<gene>
    <name evidence="2" type="ORF">AVDCRST_MAG39-1814</name>
</gene>
<dbReference type="EMBL" id="CADCVW010000073">
    <property type="protein sequence ID" value="CAA9507915.1"/>
    <property type="molecule type" value="Genomic_DNA"/>
</dbReference>
<dbReference type="AlphaFoldDB" id="A0A6J4SWY9"/>
<evidence type="ECO:0000313" key="2">
    <source>
        <dbReference type="EMBL" id="CAA9507915.1"/>
    </source>
</evidence>
<proteinExistence type="predicted"/>
<feature type="non-terminal residue" evidence="2">
    <location>
        <position position="32"/>
    </location>
</feature>
<reference evidence="2" key="1">
    <citation type="submission" date="2020-02" db="EMBL/GenBank/DDBJ databases">
        <authorList>
            <person name="Meier V. D."/>
        </authorList>
    </citation>
    <scope>NUCLEOTIDE SEQUENCE</scope>
    <source>
        <strain evidence="2">AVDCRST_MAG39</strain>
    </source>
</reference>
<organism evidence="2">
    <name type="scientific">uncultured Sphingomonadaceae bacterium</name>
    <dbReference type="NCBI Taxonomy" id="169976"/>
    <lineage>
        <taxon>Bacteria</taxon>
        <taxon>Pseudomonadati</taxon>
        <taxon>Pseudomonadota</taxon>
        <taxon>Alphaproteobacteria</taxon>
        <taxon>Sphingomonadales</taxon>
        <taxon>Sphingomonadaceae</taxon>
        <taxon>environmental samples</taxon>
    </lineage>
</organism>
<accession>A0A6J4SWY9</accession>